<accession>A0A445E9F2</accession>
<feature type="compositionally biased region" description="Polar residues" evidence="4">
    <location>
        <begin position="525"/>
        <end position="538"/>
    </location>
</feature>
<feature type="compositionally biased region" description="Basic residues" evidence="4">
    <location>
        <begin position="288"/>
        <end position="304"/>
    </location>
</feature>
<feature type="compositionally biased region" description="Basic and acidic residues" evidence="4">
    <location>
        <begin position="352"/>
        <end position="363"/>
    </location>
</feature>
<feature type="region of interest" description="Disordered" evidence="4">
    <location>
        <begin position="566"/>
        <end position="592"/>
    </location>
</feature>
<dbReference type="EMBL" id="SDMP01000002">
    <property type="protein sequence ID" value="RYR71963.1"/>
    <property type="molecule type" value="Genomic_DNA"/>
</dbReference>
<name>A0A445E9F2_ARAHY</name>
<feature type="compositionally biased region" description="Low complexity" evidence="4">
    <location>
        <begin position="468"/>
        <end position="484"/>
    </location>
</feature>
<evidence type="ECO:0000313" key="6">
    <source>
        <dbReference type="EMBL" id="RYR71963.1"/>
    </source>
</evidence>
<evidence type="ECO:0000313" key="7">
    <source>
        <dbReference type="Proteomes" id="UP000289738"/>
    </source>
</evidence>
<keyword evidence="2" id="KW-0645">Protease</keyword>
<dbReference type="GO" id="GO:0008234">
    <property type="term" value="F:cysteine-type peptidase activity"/>
    <property type="evidence" value="ECO:0007669"/>
    <property type="project" value="InterPro"/>
</dbReference>
<feature type="compositionally biased region" description="Low complexity" evidence="4">
    <location>
        <begin position="258"/>
        <end position="276"/>
    </location>
</feature>
<evidence type="ECO:0000256" key="1">
    <source>
        <dbReference type="ARBA" id="ARBA00005234"/>
    </source>
</evidence>
<feature type="compositionally biased region" description="Polar residues" evidence="4">
    <location>
        <begin position="420"/>
        <end position="435"/>
    </location>
</feature>
<feature type="region of interest" description="Disordered" evidence="4">
    <location>
        <begin position="383"/>
        <end position="435"/>
    </location>
</feature>
<dbReference type="Pfam" id="PF02902">
    <property type="entry name" value="Peptidase_C48"/>
    <property type="match status" value="1"/>
</dbReference>
<feature type="region of interest" description="Disordered" evidence="4">
    <location>
        <begin position="252"/>
        <end position="371"/>
    </location>
</feature>
<feature type="region of interest" description="Disordered" evidence="4">
    <location>
        <begin position="467"/>
        <end position="491"/>
    </location>
</feature>
<sequence length="890" mass="101300">MAARNQTKDLKCATHLLSDKFRNMTEEKKAIVRDLGFGGLMHIPPLRVDHQLLRELANNFKLGENRLKTGYGSFQITPKTIGDALGINATENLFPEKVEYKKLSDDDKIIFRRFQGKTLKSLTDEMMEISVGNEEERLMFKRIFILYIQMAFLLPTTINKISPVHLVPIFKMDGISERNWGHVLTFMIKGITDYQEKKKKKAIDGCLFALMIIYFHLSENKGKKRAERPPKPWIANWTKEQLVERMTAEREEILASPTSSSETETATDSDTSTSESETQEDSEDSGRKHPSKKGKKMDSRKRKQRQEESDSDSESESEPSDESEESSPAEKEKKKKKTKTTPKKTQPKKKKVVVEDSPPKEDQYFDGETYEISSDELDEWLRENVDKSAAEGKNRADLRSTEGRYVSSETIPAVNLGSDGPSSQGRTEQSSVNQPLQSIVSIQVFVLASQTTTETDFEPTPMLQFEGTTETTPETPKQLQETTPTLPPAPTKIHPDAEDAAALLMMARTASYVPKTDPGVPSFSLGLTDSSQEGASTQETERAKSPESANLIEQLDDLVQKIVSSAAKGKNKSPQIQRETGGESSAKFRTPGGLYQITDDMKQKCYIWGTRLKEDADGNTNEYEEMCTLIGQGEYILMRMHLVSLQAKSDIESQIVSAICLILNQKNEKRFQEQIYCLPPILCMALSDHPNGKFISPKTKKEFRVEAYPSFIPFIDRKKLTSHPYIFAPVCHLGHWWLWLINTTKRKCHILDPLHKKAPSDERKKVNKFTIDNICWREPLQKGEKEKKIKASYVKISGQKISYDCAIYVMKWMELIEPENIKKGKYEWDNWPQEEVDHYRVEYASRILFSEMNKERDRAIRESSAIRLSKPSSVLLSPFCQINSADIETA</sequence>
<keyword evidence="3" id="KW-0378">Hydrolase</keyword>
<dbReference type="GO" id="GO:0006508">
    <property type="term" value="P:proteolysis"/>
    <property type="evidence" value="ECO:0007669"/>
    <property type="project" value="UniProtKB-KW"/>
</dbReference>
<dbReference type="SUPFAM" id="SSF54001">
    <property type="entry name" value="Cysteine proteinases"/>
    <property type="match status" value="1"/>
</dbReference>
<feature type="domain" description="Ubiquitin-like protease family profile" evidence="5">
    <location>
        <begin position="635"/>
        <end position="816"/>
    </location>
</feature>
<dbReference type="Gene3D" id="3.40.395.10">
    <property type="entry name" value="Adenoviral Proteinase, Chain A"/>
    <property type="match status" value="1"/>
</dbReference>
<evidence type="ECO:0000256" key="3">
    <source>
        <dbReference type="ARBA" id="ARBA00022801"/>
    </source>
</evidence>
<dbReference type="PANTHER" id="PTHR34835:SF34">
    <property type="entry name" value="OS08G0555500 PROTEIN"/>
    <property type="match status" value="1"/>
</dbReference>
<dbReference type="InterPro" id="IPR038765">
    <property type="entry name" value="Papain-like_cys_pep_sf"/>
</dbReference>
<proteinExistence type="inferred from homology"/>
<comment type="similarity">
    <text evidence="1">Belongs to the peptidase C48 family.</text>
</comment>
<reference evidence="6 7" key="1">
    <citation type="submission" date="2019-01" db="EMBL/GenBank/DDBJ databases">
        <title>Sequencing of cultivated peanut Arachis hypogaea provides insights into genome evolution and oil improvement.</title>
        <authorList>
            <person name="Chen X."/>
        </authorList>
    </citation>
    <scope>NUCLEOTIDE SEQUENCE [LARGE SCALE GENOMIC DNA]</scope>
    <source>
        <strain evidence="7">cv. Fuhuasheng</strain>
        <tissue evidence="6">Leaves</tissue>
    </source>
</reference>
<comment type="caution">
    <text evidence="6">The sequence shown here is derived from an EMBL/GenBank/DDBJ whole genome shotgun (WGS) entry which is preliminary data.</text>
</comment>
<dbReference type="PANTHER" id="PTHR34835">
    <property type="entry name" value="OS07G0283600 PROTEIN-RELATED"/>
    <property type="match status" value="1"/>
</dbReference>
<feature type="compositionally biased region" description="Basic and acidic residues" evidence="4">
    <location>
        <begin position="383"/>
        <end position="402"/>
    </location>
</feature>
<feature type="compositionally biased region" description="Basic residues" evidence="4">
    <location>
        <begin position="333"/>
        <end position="351"/>
    </location>
</feature>
<evidence type="ECO:0000256" key="4">
    <source>
        <dbReference type="SAM" id="MobiDB-lite"/>
    </source>
</evidence>
<keyword evidence="7" id="KW-1185">Reference proteome</keyword>
<dbReference type="InterPro" id="IPR003653">
    <property type="entry name" value="Peptidase_C48_C"/>
</dbReference>
<feature type="region of interest" description="Disordered" evidence="4">
    <location>
        <begin position="521"/>
        <end position="547"/>
    </location>
</feature>
<protein>
    <recommendedName>
        <fullName evidence="5">Ubiquitin-like protease family profile domain-containing protein</fullName>
    </recommendedName>
</protein>
<dbReference type="PROSITE" id="PS50600">
    <property type="entry name" value="ULP_PROTEASE"/>
    <property type="match status" value="1"/>
</dbReference>
<gene>
    <name evidence="6" type="ORF">Ahy_A02g006173</name>
</gene>
<feature type="compositionally biased region" description="Acidic residues" evidence="4">
    <location>
        <begin position="309"/>
        <end position="327"/>
    </location>
</feature>
<evidence type="ECO:0000256" key="2">
    <source>
        <dbReference type="ARBA" id="ARBA00022670"/>
    </source>
</evidence>
<evidence type="ECO:0000259" key="5">
    <source>
        <dbReference type="PROSITE" id="PS50600"/>
    </source>
</evidence>
<dbReference type="AlphaFoldDB" id="A0A445E9F2"/>
<organism evidence="6 7">
    <name type="scientific">Arachis hypogaea</name>
    <name type="common">Peanut</name>
    <dbReference type="NCBI Taxonomy" id="3818"/>
    <lineage>
        <taxon>Eukaryota</taxon>
        <taxon>Viridiplantae</taxon>
        <taxon>Streptophyta</taxon>
        <taxon>Embryophyta</taxon>
        <taxon>Tracheophyta</taxon>
        <taxon>Spermatophyta</taxon>
        <taxon>Magnoliopsida</taxon>
        <taxon>eudicotyledons</taxon>
        <taxon>Gunneridae</taxon>
        <taxon>Pentapetalae</taxon>
        <taxon>rosids</taxon>
        <taxon>fabids</taxon>
        <taxon>Fabales</taxon>
        <taxon>Fabaceae</taxon>
        <taxon>Papilionoideae</taxon>
        <taxon>50 kb inversion clade</taxon>
        <taxon>dalbergioids sensu lato</taxon>
        <taxon>Dalbergieae</taxon>
        <taxon>Pterocarpus clade</taxon>
        <taxon>Arachis</taxon>
    </lineage>
</organism>
<dbReference type="Proteomes" id="UP000289738">
    <property type="component" value="Chromosome A02"/>
</dbReference>